<name>A0A316UVA9_9BASI</name>
<keyword evidence="3" id="KW-1185">Reference proteome</keyword>
<sequence>MARSPSRDSKSDSTDTSASDHAKDPDFDPGSIATPDESSSDNGDPSLLPAVPASSPSTVKCEEAAVACYTCWSRQQKCLIQQGSRYCETCLKAGSSPCNVDGQAPRYRRQVKTEIYKCLCAEAAKLNEGNPNPPPVPCDPRHWKEGIVGLAISFGIEHLLFDEDYEKAGLPIPPHRQRRASSAPKMAPAPSTPAKLPPPLSSVNRTSSVAASVPRYPAAAVSPSKRSVETAALLEMSSVPHSPAPFYPRLNDVKTATPKVEHDEEPPPAKRRRRSQMPPSPAPPSGISTLASSATKAARNVVPAHLHKLYRRLMEDSRMNNDGHWCPVSPVAKEWDVDGCKTIVQLAYLFGIQDLLCDKDYHDSGFPRGRASVDDAYRTHLKRLPQRLADARAKQQQRAAERPSASASGTTLRQDEDPGFGRRGLLGHTPRREREQRRQDDNGYNDNGYDDSNDIDHSFTTPEPAARTRPTSTHDANPRRAPRDNPTPVSSHTDARRPSDSRDADSAPTAAAAAASPSNRLDEYLPLFSSQIAVGDRHGRDREMSLALRFLQKEVPLVVARYNAQAAFSGKPALASYEQVVEEAIKGGRTRR</sequence>
<feature type="compositionally biased region" description="Basic and acidic residues" evidence="1">
    <location>
        <begin position="1"/>
        <end position="26"/>
    </location>
</feature>
<gene>
    <name evidence="2" type="ORF">BDZ90DRAFT_278615</name>
</gene>
<evidence type="ECO:0000313" key="2">
    <source>
        <dbReference type="EMBL" id="PWN29240.1"/>
    </source>
</evidence>
<dbReference type="EMBL" id="KZ819664">
    <property type="protein sequence ID" value="PWN29240.1"/>
    <property type="molecule type" value="Genomic_DNA"/>
</dbReference>
<feature type="compositionally biased region" description="Low complexity" evidence="1">
    <location>
        <begin position="45"/>
        <end position="54"/>
    </location>
</feature>
<dbReference type="Proteomes" id="UP000245884">
    <property type="component" value="Unassembled WGS sequence"/>
</dbReference>
<feature type="compositionally biased region" description="Low complexity" evidence="1">
    <location>
        <begin position="460"/>
        <end position="473"/>
    </location>
</feature>
<feature type="region of interest" description="Disordered" evidence="1">
    <location>
        <begin position="389"/>
        <end position="517"/>
    </location>
</feature>
<feature type="compositionally biased region" description="Low complexity" evidence="1">
    <location>
        <begin position="180"/>
        <end position="194"/>
    </location>
</feature>
<evidence type="ECO:0000313" key="3">
    <source>
        <dbReference type="Proteomes" id="UP000245884"/>
    </source>
</evidence>
<proteinExistence type="predicted"/>
<feature type="compositionally biased region" description="Basic and acidic residues" evidence="1">
    <location>
        <begin position="259"/>
        <end position="268"/>
    </location>
</feature>
<feature type="compositionally biased region" description="Polar residues" evidence="1">
    <location>
        <begin position="286"/>
        <end position="295"/>
    </location>
</feature>
<feature type="compositionally biased region" description="Low complexity" evidence="1">
    <location>
        <begin position="506"/>
        <end position="517"/>
    </location>
</feature>
<accession>A0A316UVA9</accession>
<reference evidence="2 3" key="1">
    <citation type="journal article" date="2018" name="Mol. Biol. Evol.">
        <title>Broad Genomic Sampling Reveals a Smut Pathogenic Ancestry of the Fungal Clade Ustilaginomycotina.</title>
        <authorList>
            <person name="Kijpornyongpan T."/>
            <person name="Mondo S.J."/>
            <person name="Barry K."/>
            <person name="Sandor L."/>
            <person name="Lee J."/>
            <person name="Lipzen A."/>
            <person name="Pangilinan J."/>
            <person name="LaButti K."/>
            <person name="Hainaut M."/>
            <person name="Henrissat B."/>
            <person name="Grigoriev I.V."/>
            <person name="Spatafora J.W."/>
            <person name="Aime M.C."/>
        </authorList>
    </citation>
    <scope>NUCLEOTIDE SEQUENCE [LARGE SCALE GENOMIC DNA]</scope>
    <source>
        <strain evidence="2 3">MCA 5214</strain>
    </source>
</reference>
<dbReference type="GeneID" id="37030930"/>
<organism evidence="2 3">
    <name type="scientific">Jaminaea rosea</name>
    <dbReference type="NCBI Taxonomy" id="1569628"/>
    <lineage>
        <taxon>Eukaryota</taxon>
        <taxon>Fungi</taxon>
        <taxon>Dikarya</taxon>
        <taxon>Basidiomycota</taxon>
        <taxon>Ustilaginomycotina</taxon>
        <taxon>Exobasidiomycetes</taxon>
        <taxon>Microstromatales</taxon>
        <taxon>Microstromatales incertae sedis</taxon>
        <taxon>Jaminaea</taxon>
    </lineage>
</organism>
<feature type="compositionally biased region" description="Basic and acidic residues" evidence="1">
    <location>
        <begin position="493"/>
        <end position="505"/>
    </location>
</feature>
<feature type="region of interest" description="Disordered" evidence="1">
    <location>
        <begin position="171"/>
        <end position="225"/>
    </location>
</feature>
<feature type="compositionally biased region" description="Basic and acidic residues" evidence="1">
    <location>
        <begin position="430"/>
        <end position="441"/>
    </location>
</feature>
<evidence type="ECO:0000256" key="1">
    <source>
        <dbReference type="SAM" id="MobiDB-lite"/>
    </source>
</evidence>
<dbReference type="RefSeq" id="XP_025363852.1">
    <property type="nucleotide sequence ID" value="XM_025509107.1"/>
</dbReference>
<protein>
    <submittedName>
        <fullName evidence="2">Uncharacterized protein</fullName>
    </submittedName>
</protein>
<dbReference type="AlphaFoldDB" id="A0A316UVA9"/>
<feature type="region of interest" description="Disordered" evidence="1">
    <location>
        <begin position="256"/>
        <end position="296"/>
    </location>
</feature>
<feature type="region of interest" description="Disordered" evidence="1">
    <location>
        <begin position="1"/>
        <end position="54"/>
    </location>
</feature>